<protein>
    <recommendedName>
        <fullName evidence="5">Glycosyl transferase</fullName>
    </recommendedName>
</protein>
<evidence type="ECO:0000256" key="1">
    <source>
        <dbReference type="ARBA" id="ARBA00022676"/>
    </source>
</evidence>
<evidence type="ECO:0008006" key="5">
    <source>
        <dbReference type="Google" id="ProtNLM"/>
    </source>
</evidence>
<evidence type="ECO:0000313" key="3">
    <source>
        <dbReference type="EMBL" id="AMD93885.1"/>
    </source>
</evidence>
<dbReference type="RefSeq" id="WP_066608278.1">
    <property type="nucleotide sequence ID" value="NZ_CP014230.1"/>
</dbReference>
<keyword evidence="2" id="KW-0808">Transferase</keyword>
<reference evidence="4" key="1">
    <citation type="submission" date="2016-02" db="EMBL/GenBank/DDBJ databases">
        <authorList>
            <person name="Holder M.E."/>
            <person name="Ajami N.J."/>
            <person name="Petrosino J.F."/>
        </authorList>
    </citation>
    <scope>NUCLEOTIDE SEQUENCE [LARGE SCALE GENOMIC DNA]</scope>
    <source>
        <strain evidence="4">DSM 12838</strain>
    </source>
</reference>
<name>A0A0X8JS42_9BACT</name>
<dbReference type="GO" id="GO:0005829">
    <property type="term" value="C:cytosol"/>
    <property type="evidence" value="ECO:0007669"/>
    <property type="project" value="TreeGrafter"/>
</dbReference>
<dbReference type="AlphaFoldDB" id="A0A0X8JS42"/>
<sequence>MPFALTNRECLTARLSALGDAILTTGVLRYWHERAGLSFHVLTRSALAPVFRNHPAVRRIISVEEKDMSGRAWLVFCRNLRQNHGHLPFIDLHGSLRTRLLRLMWPAQVRSYRKYSLERRLFLATRHPILSARLKRHNVPQRYARALESAPPPPELLRPEIFLHAEEHGEAGHILADLGYECPVAVHPYATHPAKTPRPAVWREAIRLLEKAGYPVIVIGRNPAPLLPGTKEDLTGRTDLRMTAAILARCRCLITGDSGPMHLATAVGTPVAAFFGPTTAEWGFYPSGPHDEVDQIPCPDAPCSLHGQNICVRGHACMTSLSPEHILNVARPLLENPSRLDDPFKES</sequence>
<keyword evidence="1" id="KW-0328">Glycosyltransferase</keyword>
<keyword evidence="4" id="KW-1185">Reference proteome</keyword>
<evidence type="ECO:0000313" key="4">
    <source>
        <dbReference type="Proteomes" id="UP000063964"/>
    </source>
</evidence>
<gene>
    <name evidence="3" type="ORF">AXF15_12770</name>
</gene>
<dbReference type="Proteomes" id="UP000063964">
    <property type="component" value="Chromosome"/>
</dbReference>
<dbReference type="PANTHER" id="PTHR30160">
    <property type="entry name" value="TETRAACYLDISACCHARIDE 4'-KINASE-RELATED"/>
    <property type="match status" value="1"/>
</dbReference>
<dbReference type="Pfam" id="PF01075">
    <property type="entry name" value="Glyco_transf_9"/>
    <property type="match status" value="1"/>
</dbReference>
<dbReference type="OrthoDB" id="9760688at2"/>
<proteinExistence type="predicted"/>
<dbReference type="Gene3D" id="3.40.50.2000">
    <property type="entry name" value="Glycogen Phosphorylase B"/>
    <property type="match status" value="2"/>
</dbReference>
<dbReference type="GO" id="GO:0008713">
    <property type="term" value="F:ADP-heptose-lipopolysaccharide heptosyltransferase activity"/>
    <property type="evidence" value="ECO:0007669"/>
    <property type="project" value="TreeGrafter"/>
</dbReference>
<dbReference type="InterPro" id="IPR002201">
    <property type="entry name" value="Glyco_trans_9"/>
</dbReference>
<accession>A0A0X8JS42</accession>
<dbReference type="STRING" id="888061.AXF15_12770"/>
<evidence type="ECO:0000256" key="2">
    <source>
        <dbReference type="ARBA" id="ARBA00022679"/>
    </source>
</evidence>
<dbReference type="EMBL" id="CP014230">
    <property type="protein sequence ID" value="AMD93885.1"/>
    <property type="molecule type" value="Genomic_DNA"/>
</dbReference>
<dbReference type="SUPFAM" id="SSF53756">
    <property type="entry name" value="UDP-Glycosyltransferase/glycogen phosphorylase"/>
    <property type="match status" value="1"/>
</dbReference>
<dbReference type="KEGG" id="doa:AXF15_12770"/>
<dbReference type="CDD" id="cd03789">
    <property type="entry name" value="GT9_LPS_heptosyltransferase"/>
    <property type="match status" value="1"/>
</dbReference>
<organism evidence="3 4">
    <name type="scientific">Desulfomicrobium orale DSM 12838</name>
    <dbReference type="NCBI Taxonomy" id="888061"/>
    <lineage>
        <taxon>Bacteria</taxon>
        <taxon>Pseudomonadati</taxon>
        <taxon>Thermodesulfobacteriota</taxon>
        <taxon>Desulfovibrionia</taxon>
        <taxon>Desulfovibrionales</taxon>
        <taxon>Desulfomicrobiaceae</taxon>
        <taxon>Desulfomicrobium</taxon>
    </lineage>
</organism>
<dbReference type="InterPro" id="IPR051199">
    <property type="entry name" value="LPS_LOS_Heptosyltrfase"/>
</dbReference>
<dbReference type="GO" id="GO:0009244">
    <property type="term" value="P:lipopolysaccharide core region biosynthetic process"/>
    <property type="evidence" value="ECO:0007669"/>
    <property type="project" value="TreeGrafter"/>
</dbReference>